<feature type="compositionally biased region" description="Polar residues" evidence="1">
    <location>
        <begin position="254"/>
        <end position="269"/>
    </location>
</feature>
<proteinExistence type="predicted"/>
<organism evidence="3 4">
    <name type="scientific">Ceraceosorus guamensis</name>
    <dbReference type="NCBI Taxonomy" id="1522189"/>
    <lineage>
        <taxon>Eukaryota</taxon>
        <taxon>Fungi</taxon>
        <taxon>Dikarya</taxon>
        <taxon>Basidiomycota</taxon>
        <taxon>Ustilaginomycotina</taxon>
        <taxon>Exobasidiomycetes</taxon>
        <taxon>Ceraceosorales</taxon>
        <taxon>Ceraceosoraceae</taxon>
        <taxon>Ceraceosorus</taxon>
    </lineage>
</organism>
<reference evidence="3 4" key="1">
    <citation type="journal article" date="2018" name="Mol. Biol. Evol.">
        <title>Broad Genomic Sampling Reveals a Smut Pathogenic Ancestry of the Fungal Clade Ustilaginomycotina.</title>
        <authorList>
            <person name="Kijpornyongpan T."/>
            <person name="Mondo S.J."/>
            <person name="Barry K."/>
            <person name="Sandor L."/>
            <person name="Lee J."/>
            <person name="Lipzen A."/>
            <person name="Pangilinan J."/>
            <person name="LaButti K."/>
            <person name="Hainaut M."/>
            <person name="Henrissat B."/>
            <person name="Grigoriev I.V."/>
            <person name="Spatafora J.W."/>
            <person name="Aime M.C."/>
        </authorList>
    </citation>
    <scope>NUCLEOTIDE SEQUENCE [LARGE SCALE GENOMIC DNA]</scope>
    <source>
        <strain evidence="3 4">MCA 4658</strain>
    </source>
</reference>
<feature type="compositionally biased region" description="Polar residues" evidence="1">
    <location>
        <begin position="127"/>
        <end position="136"/>
    </location>
</feature>
<feature type="region of interest" description="Disordered" evidence="1">
    <location>
        <begin position="76"/>
        <end position="186"/>
    </location>
</feature>
<evidence type="ECO:0000313" key="3">
    <source>
        <dbReference type="EMBL" id="PWN45903.1"/>
    </source>
</evidence>
<dbReference type="PROSITE" id="PS50048">
    <property type="entry name" value="ZN2_CY6_FUNGAL_2"/>
    <property type="match status" value="1"/>
</dbReference>
<dbReference type="InterPro" id="IPR001138">
    <property type="entry name" value="Zn2Cys6_DnaBD"/>
</dbReference>
<evidence type="ECO:0000256" key="1">
    <source>
        <dbReference type="SAM" id="MobiDB-lite"/>
    </source>
</evidence>
<feature type="region of interest" description="Disordered" evidence="1">
    <location>
        <begin position="233"/>
        <end position="272"/>
    </location>
</feature>
<dbReference type="InterPro" id="IPR036864">
    <property type="entry name" value="Zn2-C6_fun-type_DNA-bd_sf"/>
</dbReference>
<sequence>MAMSSASDAASASQQRQRPRCDACFRAHKACDRAGPPCQNCAPLGRKCSYEGIKHSDKLATHVWAVQSSSEQLQACAPAGQPSPVPSQKARARPSQAVVDSLLPPLTPESTADSRPPRTSKRLAREMSSTTATVDSQPCYRRRLDSRNSRAKLMCPPTYSSDDEGSLQSRYGRPLSPANTGSHNPREIGAVQTSLAPSINENLEGIAHAHASSAQEAGAINEKEARTGRQIGAMQSGQPPEQRKPSPAQPPTGPTQSPSLARLGSSPTHFASPASLHEVKSAIEREQIPVRDTSPRWKDGIADSNSTISDFDLLLVNLLRSPLAGQLVDLYFDQVDPQSEMLVDTCIHDAVIKGSDNLMAVIPAPLQRTMAALILAMSAQVAQLCPTAVEVLLLTYGSIANLPVSKAEELERLTYTAAVQNLENIYSDSEATELPAEYFAASYCLRSYEKINGQKDLHIERLVIDTVRLQKAGLHRNPRSRKALAPYTSNAASAVANDLLEYRIFWLYLDKSRATSLISQTGYTIHNHAFNIDLRDDLQGAETQNGGLVNQAHLLGSTLPRLSRFAAFNARIGHYMGQCFDELLPLQQSASWQRDAETWSDHFQGKIKEMRESANAAFSSGALTPPQFNSIQSLLANVRAIVSRQLCEEFVTRLLADPRADSRISRWLALKTSLDASSSLIEMVMTPAASRAGQARFSTPILMQVLGLKFLKQQVVELFEVLTKIVKDECHLLGDHVTRTHLGDRARQALRGFSYLLVQTRHSPVRALQKLLPFAKQALTSFMSACGIADGVIARLSSGPQSIVEEDALLSEIETSLLRLAPESSVVSPVSSSDLSADLEQLFADVPCLQELFLSAAW</sequence>
<feature type="domain" description="Zn(2)-C6 fungal-type" evidence="2">
    <location>
        <begin position="20"/>
        <end position="50"/>
    </location>
</feature>
<evidence type="ECO:0000313" key="4">
    <source>
        <dbReference type="Proteomes" id="UP000245783"/>
    </source>
</evidence>
<dbReference type="GO" id="GO:0000981">
    <property type="term" value="F:DNA-binding transcription factor activity, RNA polymerase II-specific"/>
    <property type="evidence" value="ECO:0007669"/>
    <property type="project" value="InterPro"/>
</dbReference>
<dbReference type="GeneID" id="37034688"/>
<dbReference type="Proteomes" id="UP000245783">
    <property type="component" value="Unassembled WGS sequence"/>
</dbReference>
<dbReference type="AlphaFoldDB" id="A0A316WDI3"/>
<keyword evidence="4" id="KW-1185">Reference proteome</keyword>
<evidence type="ECO:0000259" key="2">
    <source>
        <dbReference type="PROSITE" id="PS50048"/>
    </source>
</evidence>
<protein>
    <recommendedName>
        <fullName evidence="2">Zn(2)-C6 fungal-type domain-containing protein</fullName>
    </recommendedName>
</protein>
<dbReference type="SUPFAM" id="SSF57701">
    <property type="entry name" value="Zn2/Cys6 DNA-binding domain"/>
    <property type="match status" value="1"/>
</dbReference>
<dbReference type="OrthoDB" id="10524503at2759"/>
<name>A0A316WDI3_9BASI</name>
<dbReference type="InParanoid" id="A0A316WDI3"/>
<dbReference type="RefSeq" id="XP_025373063.1">
    <property type="nucleotide sequence ID" value="XM_025512818.1"/>
</dbReference>
<accession>A0A316WDI3</accession>
<dbReference type="GO" id="GO:0008270">
    <property type="term" value="F:zinc ion binding"/>
    <property type="evidence" value="ECO:0007669"/>
    <property type="project" value="InterPro"/>
</dbReference>
<gene>
    <name evidence="3" type="ORF">IE81DRAFT_319746</name>
</gene>
<dbReference type="CDD" id="cd00067">
    <property type="entry name" value="GAL4"/>
    <property type="match status" value="1"/>
</dbReference>
<dbReference type="EMBL" id="KZ819353">
    <property type="protein sequence ID" value="PWN45903.1"/>
    <property type="molecule type" value="Genomic_DNA"/>
</dbReference>